<dbReference type="EMBL" id="LZMZ01000009">
    <property type="protein sequence ID" value="OBX80041.1"/>
    <property type="molecule type" value="Genomic_DNA"/>
</dbReference>
<dbReference type="SUPFAM" id="SSF111352">
    <property type="entry name" value="Ammonium transporter"/>
    <property type="match status" value="1"/>
</dbReference>
<organism evidence="10 11">
    <name type="scientific">Faucicola atlantae</name>
    <dbReference type="NCBI Taxonomy" id="34059"/>
    <lineage>
        <taxon>Bacteria</taxon>
        <taxon>Pseudomonadati</taxon>
        <taxon>Pseudomonadota</taxon>
        <taxon>Gammaproteobacteria</taxon>
        <taxon>Moraxellales</taxon>
        <taxon>Moraxellaceae</taxon>
        <taxon>Faucicola</taxon>
    </lineage>
</organism>
<feature type="domain" description="Ammonium transporter AmtB-like" evidence="9">
    <location>
        <begin position="43"/>
        <end position="434"/>
    </location>
</feature>
<dbReference type="InterPro" id="IPR002229">
    <property type="entry name" value="RhesusRHD"/>
</dbReference>
<dbReference type="Proteomes" id="UP000092508">
    <property type="component" value="Unassembled WGS sequence"/>
</dbReference>
<reference evidence="10 11" key="1">
    <citation type="submission" date="2016-06" db="EMBL/GenBank/DDBJ databases">
        <title>Draft genome of Moraxella atlantae CCUG 66109.</title>
        <authorList>
            <person name="Salva-Serra F."/>
            <person name="Engstrom-Jakobsson H."/>
            <person name="Thorell K."/>
            <person name="Gonzales-Siles L."/>
            <person name="Karlsson R."/>
            <person name="Boulund F."/>
            <person name="Engstrand L."/>
            <person name="Kristiansson E."/>
            <person name="Moore E."/>
        </authorList>
    </citation>
    <scope>NUCLEOTIDE SEQUENCE [LARGE SCALE GENOMIC DNA]</scope>
    <source>
        <strain evidence="10 11">CCUG 66109</strain>
    </source>
</reference>
<protein>
    <recommendedName>
        <fullName evidence="8">Ammonium transporter</fullName>
    </recommendedName>
</protein>
<dbReference type="NCBIfam" id="TIGR00836">
    <property type="entry name" value="amt"/>
    <property type="match status" value="1"/>
</dbReference>
<feature type="transmembrane region" description="Helical" evidence="8">
    <location>
        <begin position="384"/>
        <end position="406"/>
    </location>
</feature>
<evidence type="ECO:0000256" key="2">
    <source>
        <dbReference type="ARBA" id="ARBA00005887"/>
    </source>
</evidence>
<dbReference type="GO" id="GO:0005886">
    <property type="term" value="C:plasma membrane"/>
    <property type="evidence" value="ECO:0007669"/>
    <property type="project" value="UniProtKB-SubCell"/>
</dbReference>
<feature type="transmembrane region" description="Helical" evidence="8">
    <location>
        <begin position="131"/>
        <end position="150"/>
    </location>
</feature>
<dbReference type="Gene3D" id="1.10.3430.10">
    <property type="entry name" value="Ammonium transporter AmtB like domains"/>
    <property type="match status" value="1"/>
</dbReference>
<feature type="transmembrane region" description="Helical" evidence="8">
    <location>
        <begin position="162"/>
        <end position="183"/>
    </location>
</feature>
<evidence type="ECO:0000256" key="8">
    <source>
        <dbReference type="RuleBase" id="RU362002"/>
    </source>
</evidence>
<keyword evidence="4 8" id="KW-0812">Transmembrane</keyword>
<keyword evidence="7 8" id="KW-0924">Ammonia transport</keyword>
<sequence>MWYQLANRARGKIGGVLVALSWLGATSLAHAEGTLRLDTGDTAWVLISTALVLMMTVPGLALFYAGMVRKKNILGTMAHSLGAAALVSVVWVVAGYSLAFSHGALNPFIGGLDNVFLAGIGVQDVTGTIPTLLYVGFQMTFAIIAVAILAGSLAERMKFGSFMVFSALWLLLVYAPVCHWVWGGGWLMGDGAMDFAGGTVVHINAGMAGLVLASVLGHRQGYGRVFMAPANLTLTMVGTGLLWVGWFGFNAGSALGANGLAANALLVTQVSAASGALTWFGLEKLMRAKSSVLGGASGAVAGLVGITPAAGFVSIGGALWIGILTTVVCYFSVHYLKRVHKIDDTLDAFGLHGVGGIVGALLTAVFVSPAVTGQPLATGLLHRLWIQAAGVLATLVYCGAVTWLIAKVVQKTLGLRLDDEAEYEGMDLAIHGEKIE</sequence>
<dbReference type="InterPro" id="IPR029020">
    <property type="entry name" value="Ammonium/urea_transptr"/>
</dbReference>
<evidence type="ECO:0000256" key="1">
    <source>
        <dbReference type="ARBA" id="ARBA00004141"/>
    </source>
</evidence>
<dbReference type="InterPro" id="IPR024041">
    <property type="entry name" value="NH4_transpt_AmtB-like_dom"/>
</dbReference>
<name>A0A1B8QEJ2_9GAMM</name>
<feature type="transmembrane region" description="Helical" evidence="8">
    <location>
        <begin position="195"/>
        <end position="216"/>
    </location>
</feature>
<dbReference type="InterPro" id="IPR001905">
    <property type="entry name" value="Ammonium_transpt"/>
</dbReference>
<feature type="transmembrane region" description="Helical" evidence="8">
    <location>
        <begin position="228"/>
        <end position="249"/>
    </location>
</feature>
<comment type="subcellular location">
    <subcellularLocation>
        <location evidence="8">Cell membrane</location>
        <topology evidence="8">Multi-pass membrane protein</topology>
    </subcellularLocation>
    <subcellularLocation>
        <location evidence="1">Membrane</location>
        <topology evidence="1">Multi-pass membrane protein</topology>
    </subcellularLocation>
</comment>
<evidence type="ECO:0000313" key="10">
    <source>
        <dbReference type="EMBL" id="OBX80041.1"/>
    </source>
</evidence>
<keyword evidence="5 8" id="KW-1133">Transmembrane helix</keyword>
<feature type="transmembrane region" description="Helical" evidence="8">
    <location>
        <begin position="261"/>
        <end position="280"/>
    </location>
</feature>
<accession>A0A1B8QEJ2</accession>
<feature type="transmembrane region" description="Helical" evidence="8">
    <location>
        <begin position="348"/>
        <end position="372"/>
    </location>
</feature>
<evidence type="ECO:0000313" key="11">
    <source>
        <dbReference type="Proteomes" id="UP000092508"/>
    </source>
</evidence>
<gene>
    <name evidence="10" type="ORF">A9308_05065</name>
</gene>
<feature type="transmembrane region" description="Helical" evidence="8">
    <location>
        <begin position="41"/>
        <end position="65"/>
    </location>
</feature>
<comment type="caution">
    <text evidence="10">The sequence shown here is derived from an EMBL/GenBank/DDBJ whole genome shotgun (WGS) entry which is preliminary data.</text>
</comment>
<dbReference type="PRINTS" id="PR00342">
    <property type="entry name" value="RHESUSRHD"/>
</dbReference>
<feature type="transmembrane region" description="Helical" evidence="8">
    <location>
        <begin position="318"/>
        <end position="336"/>
    </location>
</feature>
<evidence type="ECO:0000256" key="3">
    <source>
        <dbReference type="ARBA" id="ARBA00022448"/>
    </source>
</evidence>
<dbReference type="AlphaFoldDB" id="A0A1B8QEJ2"/>
<evidence type="ECO:0000256" key="4">
    <source>
        <dbReference type="ARBA" id="ARBA00022692"/>
    </source>
</evidence>
<evidence type="ECO:0000259" key="9">
    <source>
        <dbReference type="Pfam" id="PF00909"/>
    </source>
</evidence>
<evidence type="ECO:0000256" key="7">
    <source>
        <dbReference type="ARBA" id="ARBA00023177"/>
    </source>
</evidence>
<proteinExistence type="inferred from homology"/>
<evidence type="ECO:0000256" key="5">
    <source>
        <dbReference type="ARBA" id="ARBA00022989"/>
    </source>
</evidence>
<keyword evidence="3 8" id="KW-0813">Transport</keyword>
<dbReference type="GO" id="GO:0008519">
    <property type="term" value="F:ammonium channel activity"/>
    <property type="evidence" value="ECO:0007669"/>
    <property type="project" value="InterPro"/>
</dbReference>
<keyword evidence="6 8" id="KW-0472">Membrane</keyword>
<comment type="similarity">
    <text evidence="2 8">Belongs to the ammonia transporter channel (TC 1.A.11.2) family.</text>
</comment>
<feature type="transmembrane region" description="Helical" evidence="8">
    <location>
        <begin position="292"/>
        <end position="312"/>
    </location>
</feature>
<dbReference type="STRING" id="34059.A9308_05065"/>
<dbReference type="Pfam" id="PF00909">
    <property type="entry name" value="Ammonium_transp"/>
    <property type="match status" value="1"/>
</dbReference>
<dbReference type="PANTHER" id="PTHR43029">
    <property type="entry name" value="AMMONIUM TRANSPORTER MEP2"/>
    <property type="match status" value="1"/>
</dbReference>
<evidence type="ECO:0000256" key="6">
    <source>
        <dbReference type="ARBA" id="ARBA00023136"/>
    </source>
</evidence>
<dbReference type="PANTHER" id="PTHR43029:SF10">
    <property type="entry name" value="AMMONIUM TRANSPORTER MEP2"/>
    <property type="match status" value="1"/>
</dbReference>
<feature type="transmembrane region" description="Helical" evidence="8">
    <location>
        <begin position="77"/>
        <end position="99"/>
    </location>
</feature>